<comment type="function">
    <text evidence="1">May play a key role in alkaline pH tolerance.</text>
</comment>
<comment type="similarity">
    <text evidence="2">Belongs to the asp23 family.</text>
</comment>
<protein>
    <recommendedName>
        <fullName evidence="3">Alkaline shock protein 23</fullName>
    </recommendedName>
</protein>
<sequence>MIEMVEAIKTNEVEVRKNSLTFDDQVIKKITGIAANEVDGILALEGGFISGLTDKFKAKGDITKGINVEVGEKQVAIDLVATVEYGKSIPAIFEETVVKIEAAIAKMTGLKVVEVNLNVSDVKTKREFESEIKAEVVEPSGRVN</sequence>
<dbReference type="PANTHER" id="PTHR34297:SF3">
    <property type="entry name" value="ALKALINE SHOCK PROTEIN 23"/>
    <property type="match status" value="1"/>
</dbReference>
<dbReference type="AlphaFoldDB" id="A0A7W1T6L7"/>
<keyword evidence="5" id="KW-1185">Reference proteome</keyword>
<evidence type="ECO:0000313" key="4">
    <source>
        <dbReference type="EMBL" id="MBA3926354.1"/>
    </source>
</evidence>
<name>A0A7W1T6L7_9LIST</name>
<proteinExistence type="inferred from homology"/>
<dbReference type="Proteomes" id="UP000548787">
    <property type="component" value="Unassembled WGS sequence"/>
</dbReference>
<gene>
    <name evidence="4" type="ORF">HPK16_08365</name>
</gene>
<evidence type="ECO:0000256" key="2">
    <source>
        <dbReference type="ARBA" id="ARBA00005721"/>
    </source>
</evidence>
<dbReference type="Pfam" id="PF03780">
    <property type="entry name" value="Asp23"/>
    <property type="match status" value="1"/>
</dbReference>
<dbReference type="InterPro" id="IPR005531">
    <property type="entry name" value="Asp23"/>
</dbReference>
<comment type="caution">
    <text evidence="4">The sequence shown here is derived from an EMBL/GenBank/DDBJ whole genome shotgun (WGS) entry which is preliminary data.</text>
</comment>
<accession>A0A7W1T6L7</accession>
<organism evidence="4 5">
    <name type="scientific">Listeria rustica</name>
    <dbReference type="NCBI Taxonomy" id="2713503"/>
    <lineage>
        <taxon>Bacteria</taxon>
        <taxon>Bacillati</taxon>
        <taxon>Bacillota</taxon>
        <taxon>Bacilli</taxon>
        <taxon>Bacillales</taxon>
        <taxon>Listeriaceae</taxon>
        <taxon>Listeria</taxon>
    </lineage>
</organism>
<reference evidence="4 5" key="1">
    <citation type="submission" date="2020-08" db="EMBL/GenBank/DDBJ databases">
        <title>Listeria ohnekaius sp. nov. and Listeria portnoyii sp. nov. isolated from non-agricultural and natural environments.</title>
        <authorList>
            <person name="Weller D."/>
            <person name="Belias A.M."/>
            <person name="Liao J."/>
            <person name="Guo S."/>
            <person name="Orsi R.H."/>
            <person name="Wiedmann M."/>
        </authorList>
    </citation>
    <scope>NUCLEOTIDE SEQUENCE [LARGE SCALE GENOMIC DNA]</scope>
    <source>
        <strain evidence="4 5">FSL W9-0585</strain>
    </source>
</reference>
<dbReference type="EMBL" id="JABJVM010000007">
    <property type="protein sequence ID" value="MBA3926354.1"/>
    <property type="molecule type" value="Genomic_DNA"/>
</dbReference>
<dbReference type="PANTHER" id="PTHR34297">
    <property type="entry name" value="HYPOTHETICAL CYTOSOLIC PROTEIN-RELATED"/>
    <property type="match status" value="1"/>
</dbReference>
<evidence type="ECO:0000256" key="1">
    <source>
        <dbReference type="ARBA" id="ARBA00002561"/>
    </source>
</evidence>
<evidence type="ECO:0000256" key="3">
    <source>
        <dbReference type="ARBA" id="ARBA00019574"/>
    </source>
</evidence>
<evidence type="ECO:0000313" key="5">
    <source>
        <dbReference type="Proteomes" id="UP000548787"/>
    </source>
</evidence>